<comment type="caution">
    <text evidence="1">The sequence shown here is derived from an EMBL/GenBank/DDBJ whole genome shotgun (WGS) entry which is preliminary data.</text>
</comment>
<dbReference type="RefSeq" id="WP_275229549.1">
    <property type="nucleotide sequence ID" value="NZ_JARESE010000062.1"/>
</dbReference>
<organism evidence="1 2">
    <name type="scientific">Novosphingobium album</name>
    <name type="common">ex Liu et al. 2023</name>
    <dbReference type="NCBI Taxonomy" id="3031130"/>
    <lineage>
        <taxon>Bacteria</taxon>
        <taxon>Pseudomonadati</taxon>
        <taxon>Pseudomonadota</taxon>
        <taxon>Alphaproteobacteria</taxon>
        <taxon>Sphingomonadales</taxon>
        <taxon>Sphingomonadaceae</taxon>
        <taxon>Novosphingobium</taxon>
    </lineage>
</organism>
<dbReference type="InterPro" id="IPR021312">
    <property type="entry name" value="DUF2889"/>
</dbReference>
<evidence type="ECO:0000313" key="1">
    <source>
        <dbReference type="EMBL" id="MDE8653471.1"/>
    </source>
</evidence>
<dbReference type="Proteomes" id="UP001216253">
    <property type="component" value="Unassembled WGS sequence"/>
</dbReference>
<dbReference type="EMBL" id="JARESE010000062">
    <property type="protein sequence ID" value="MDE8653471.1"/>
    <property type="molecule type" value="Genomic_DNA"/>
</dbReference>
<proteinExistence type="predicted"/>
<name>A0ABT5WUC7_9SPHN</name>
<reference evidence="1 2" key="1">
    <citation type="submission" date="2023-03" db="EMBL/GenBank/DDBJ databases">
        <title>NovoSphingobium album sp. nov. isolated from polycyclic aromatic hydrocarbons- and heavy-metal polluted soil.</title>
        <authorList>
            <person name="Liu Z."/>
            <person name="Wang K."/>
        </authorList>
    </citation>
    <scope>NUCLEOTIDE SEQUENCE [LARGE SCALE GENOMIC DNA]</scope>
    <source>
        <strain evidence="1 2">H3SJ31-1</strain>
    </source>
</reference>
<protein>
    <submittedName>
        <fullName evidence="1">DUF2889 domain-containing protein</fullName>
    </submittedName>
</protein>
<gene>
    <name evidence="1" type="ORF">PYV00_17370</name>
</gene>
<evidence type="ECO:0000313" key="2">
    <source>
        <dbReference type="Proteomes" id="UP001216253"/>
    </source>
</evidence>
<sequence length="263" mass="28703">MPDPRDATTLPGYRRVLRVEPGEGSVLAMLEDDIHCMAVRIDHADGIVTRVDPVTDRMPWTMCPGAGAVLVATFAGLPLAEVTARRSKKQNCTHLHDLAVLAAAHAHDRAPIEFAVFASDPVAGRRLLEIRRDGAVLHHWVEQDGVLVSPPDVAGQSLLTLRDWIGGLAGDRQEAARLLRWASLVAHGRTIPEAEQSEAAALPPNCYTFQPERAAQARRVGERFDFSAGSRVPLAGLHDRIDAARSRNSADANQTWEKTDENE</sequence>
<accession>A0ABT5WUC7</accession>
<dbReference type="Pfam" id="PF11136">
    <property type="entry name" value="DUF2889"/>
    <property type="match status" value="1"/>
</dbReference>
<keyword evidence="2" id="KW-1185">Reference proteome</keyword>